<organism evidence="2 3">
    <name type="scientific">Aedes aegypti</name>
    <name type="common">Yellowfever mosquito</name>
    <name type="synonym">Culex aegypti</name>
    <dbReference type="NCBI Taxonomy" id="7159"/>
    <lineage>
        <taxon>Eukaryota</taxon>
        <taxon>Metazoa</taxon>
        <taxon>Ecdysozoa</taxon>
        <taxon>Arthropoda</taxon>
        <taxon>Hexapoda</taxon>
        <taxon>Insecta</taxon>
        <taxon>Pterygota</taxon>
        <taxon>Neoptera</taxon>
        <taxon>Endopterygota</taxon>
        <taxon>Diptera</taxon>
        <taxon>Nematocera</taxon>
        <taxon>Culicoidea</taxon>
        <taxon>Culicidae</taxon>
        <taxon>Culicinae</taxon>
        <taxon>Aedini</taxon>
        <taxon>Aedes</taxon>
        <taxon>Stegomyia</taxon>
    </lineage>
</organism>
<evidence type="ECO:0000313" key="2">
    <source>
        <dbReference type="EnsemblMetazoa" id="AAEL003570-PB"/>
    </source>
</evidence>
<dbReference type="InterPro" id="IPR038602">
    <property type="entry name" value="Mite_allergen_7_sf"/>
</dbReference>
<sequence>MKLFGVLLLVIASVLVGAGPVGTKIDENEVDRSGPMSANMNNYVDIIMIQIGPWLNQNFVPIDLPDFIEGFEHRPIIITYHGEIELTNGVFHSIQSVVRSGTAMMHYDRKVLRVVLGANIRQLGFTYDYSAHIMDLGPSGWVDVDIATMTFQFEFAIDLSNFFIYLEHFQLTNIGNLNIRFRGNILVDWLSNIFVGIITTIFNNTITNIVSNSMHDFIQATLDEMNARVQAQGRALTEHELANLVHQLKTMF</sequence>
<dbReference type="OrthoDB" id="6419576at2759"/>
<accession>A0A903TY09</accession>
<dbReference type="SUPFAM" id="SSF55394">
    <property type="entry name" value="Bactericidal permeability-increasing protein, BPI"/>
    <property type="match status" value="1"/>
</dbReference>
<dbReference type="AlphaFoldDB" id="A0A903TY09"/>
<dbReference type="GO" id="GO:0008289">
    <property type="term" value="F:lipid binding"/>
    <property type="evidence" value="ECO:0007669"/>
    <property type="project" value="InterPro"/>
</dbReference>
<reference evidence="2" key="2">
    <citation type="submission" date="2022-10" db="UniProtKB">
        <authorList>
            <consortium name="EnsemblMetazoa"/>
        </authorList>
    </citation>
    <scope>IDENTIFICATION</scope>
    <source>
        <strain evidence="2">LVP_AGWG</strain>
    </source>
</reference>
<feature type="signal peptide" evidence="1">
    <location>
        <begin position="1"/>
        <end position="18"/>
    </location>
</feature>
<keyword evidence="3" id="KW-1185">Reference proteome</keyword>
<dbReference type="KEGG" id="aag:5578553"/>
<proteinExistence type="predicted"/>
<gene>
    <name evidence="2" type="primary">5578553</name>
</gene>
<dbReference type="EnsemblMetazoa" id="AAEL003570-RB">
    <property type="protein sequence ID" value="AAEL003570-PB"/>
    <property type="gene ID" value="AAEL003570"/>
</dbReference>
<protein>
    <submittedName>
        <fullName evidence="2">Uncharacterized protein</fullName>
    </submittedName>
</protein>
<dbReference type="Gene3D" id="3.15.10.50">
    <property type="match status" value="1"/>
</dbReference>
<feature type="chain" id="PRO_5036896612" evidence="1">
    <location>
        <begin position="19"/>
        <end position="252"/>
    </location>
</feature>
<name>A0A903TY09_AEDAE</name>
<reference evidence="2 3" key="1">
    <citation type="submission" date="2017-06" db="EMBL/GenBank/DDBJ databases">
        <title>Aedes aegypti genome working group (AGWG) sequencing and assembly.</title>
        <authorList>
            <consortium name="Aedes aegypti Genome Working Group (AGWG)"/>
            <person name="Matthews B.J."/>
        </authorList>
    </citation>
    <scope>NUCLEOTIDE SEQUENCE [LARGE SCALE GENOMIC DNA]</scope>
    <source>
        <strain evidence="2 3">LVP_AGWG</strain>
    </source>
</reference>
<evidence type="ECO:0000313" key="3">
    <source>
        <dbReference type="Proteomes" id="UP000008820"/>
    </source>
</evidence>
<dbReference type="InterPro" id="IPR020234">
    <property type="entry name" value="Mite_allergen_group-7"/>
</dbReference>
<keyword evidence="1" id="KW-0732">Signal</keyword>
<dbReference type="OMA" id="NNEDPLQ"/>
<dbReference type="InterPro" id="IPR017943">
    <property type="entry name" value="Bactericidal_perm-incr_a/b_dom"/>
</dbReference>
<dbReference type="Pfam" id="PF16984">
    <property type="entry name" value="Grp7_allergen"/>
    <property type="match status" value="1"/>
</dbReference>
<evidence type="ECO:0000256" key="1">
    <source>
        <dbReference type="SAM" id="SignalP"/>
    </source>
</evidence>
<dbReference type="Proteomes" id="UP000008820">
    <property type="component" value="Chromosome 3"/>
</dbReference>